<evidence type="ECO:0000313" key="3">
    <source>
        <dbReference type="Proteomes" id="UP000215413"/>
    </source>
</evidence>
<evidence type="ECO:0000313" key="1">
    <source>
        <dbReference type="EMBL" id="OXZ26883.1"/>
    </source>
</evidence>
<reference evidence="3" key="2">
    <citation type="submission" date="2017-04" db="EMBL/GenBank/DDBJ databases">
        <title>Finegoldia magna isolated from orthopedic joint implant-associated infections.</title>
        <authorList>
            <person name="Bjorklund S."/>
            <person name="Bruggemann H."/>
            <person name="Jensen A."/>
            <person name="Hellmark B."/>
            <person name="Soderquist B."/>
        </authorList>
    </citation>
    <scope>NUCLEOTIDE SEQUENCE [LARGE SCALE GENOMIC DNA]</scope>
    <source>
        <strain evidence="3">CCUG 54800</strain>
    </source>
</reference>
<accession>A0A233V3H5</accession>
<protein>
    <submittedName>
        <fullName evidence="1">Uncharacterized protein</fullName>
    </submittedName>
</protein>
<dbReference type="RefSeq" id="WP_094206082.1">
    <property type="nucleotide sequence ID" value="NZ_AP031486.1"/>
</dbReference>
<dbReference type="Pfam" id="PF20092">
    <property type="entry name" value="DUF6483"/>
    <property type="match status" value="1"/>
</dbReference>
<sequence length="123" mass="14708">MIESNDWLLKQINVVSEFLQKLFTDMETNRKLNENEQYQKDSFEFERLLENLIEEDRINDAENILFEKLETNNLMYATIATRFYDKLKGLSDEKLQKSNYSRDEILQGLNDMCDMFGLEIFKG</sequence>
<dbReference type="InterPro" id="IPR045507">
    <property type="entry name" value="DUF6483"/>
</dbReference>
<evidence type="ECO:0000313" key="2">
    <source>
        <dbReference type="EMBL" id="PMC60728.1"/>
    </source>
</evidence>
<gene>
    <name evidence="1" type="ORF">B9N49_06900</name>
    <name evidence="2" type="ORF">CJ208_02335</name>
</gene>
<name>A0A233V3H5_FINMA</name>
<evidence type="ECO:0000313" key="4">
    <source>
        <dbReference type="Proteomes" id="UP000235723"/>
    </source>
</evidence>
<dbReference type="Proteomes" id="UP000235723">
    <property type="component" value="Unassembled WGS sequence"/>
</dbReference>
<proteinExistence type="predicted"/>
<reference evidence="2 4" key="3">
    <citation type="submission" date="2017-09" db="EMBL/GenBank/DDBJ databases">
        <title>Bacterial strain isolated from the female urinary microbiota.</title>
        <authorList>
            <person name="Thomas-White K."/>
            <person name="Kumar N."/>
            <person name="Forster S."/>
            <person name="Putonti C."/>
            <person name="Lawley T."/>
            <person name="Wolfe A.J."/>
        </authorList>
    </citation>
    <scope>NUCLEOTIDE SEQUENCE [LARGE SCALE GENOMIC DNA]</scope>
    <source>
        <strain evidence="2 4">UMB0115</strain>
    </source>
</reference>
<organism evidence="1 3">
    <name type="scientific">Finegoldia magna</name>
    <name type="common">Peptostreptococcus magnus</name>
    <dbReference type="NCBI Taxonomy" id="1260"/>
    <lineage>
        <taxon>Bacteria</taxon>
        <taxon>Bacillati</taxon>
        <taxon>Bacillota</taxon>
        <taxon>Tissierellia</taxon>
        <taxon>Tissierellales</taxon>
        <taxon>Peptoniphilaceae</taxon>
        <taxon>Finegoldia</taxon>
    </lineage>
</organism>
<dbReference type="EMBL" id="PNHD01000002">
    <property type="protein sequence ID" value="PMC60728.1"/>
    <property type="molecule type" value="Genomic_DNA"/>
</dbReference>
<reference evidence="1" key="1">
    <citation type="journal article" date="2017" name="J. Clin. Microbiol.">
        <title>Finegoldia magna Isolated from Orthopedic Joint Implant-Associated Infections.</title>
        <authorList>
            <person name="Soderquist B."/>
            <person name="Bjorklund S."/>
            <person name="Hellmark B."/>
            <person name="Jensen A."/>
            <person name="Bruggemann H."/>
        </authorList>
    </citation>
    <scope>NUCLEOTIDE SEQUENCE</scope>
    <source>
        <strain evidence="1">CCUG 54800</strain>
    </source>
</reference>
<comment type="caution">
    <text evidence="1">The sequence shown here is derived from an EMBL/GenBank/DDBJ whole genome shotgun (WGS) entry which is preliminary data.</text>
</comment>
<dbReference type="EMBL" id="NDYC01000031">
    <property type="protein sequence ID" value="OXZ26883.1"/>
    <property type="molecule type" value="Genomic_DNA"/>
</dbReference>
<dbReference type="Proteomes" id="UP000215413">
    <property type="component" value="Unassembled WGS sequence"/>
</dbReference>
<dbReference type="AlphaFoldDB" id="A0A233V3H5"/>